<feature type="transmembrane region" description="Helical" evidence="8">
    <location>
        <begin position="47"/>
        <end position="69"/>
    </location>
</feature>
<dbReference type="RefSeq" id="WP_338685399.1">
    <property type="nucleotide sequence ID" value="NZ_AP024702.1"/>
</dbReference>
<keyword evidence="2" id="KW-1003">Cell membrane</keyword>
<evidence type="ECO:0000256" key="7">
    <source>
        <dbReference type="ARBA" id="ARBA00023136"/>
    </source>
</evidence>
<evidence type="ECO:0000256" key="4">
    <source>
        <dbReference type="ARBA" id="ARBA00022741"/>
    </source>
</evidence>
<evidence type="ECO:0000256" key="5">
    <source>
        <dbReference type="ARBA" id="ARBA00022989"/>
    </source>
</evidence>
<evidence type="ECO:0000256" key="8">
    <source>
        <dbReference type="SAM" id="Phobius"/>
    </source>
</evidence>
<evidence type="ECO:0000313" key="11">
    <source>
        <dbReference type="Proteomes" id="UP001374893"/>
    </source>
</evidence>
<comment type="subcellular location">
    <subcellularLocation>
        <location evidence="1">Cell membrane</location>
    </subcellularLocation>
</comment>
<gene>
    <name evidence="10" type="ORF">HAHE_28830</name>
</gene>
<organism evidence="10 11">
    <name type="scientific">Haloferula helveola</name>
    <dbReference type="NCBI Taxonomy" id="490095"/>
    <lineage>
        <taxon>Bacteria</taxon>
        <taxon>Pseudomonadati</taxon>
        <taxon>Verrucomicrobiota</taxon>
        <taxon>Verrucomicrobiia</taxon>
        <taxon>Verrucomicrobiales</taxon>
        <taxon>Verrucomicrobiaceae</taxon>
        <taxon>Haloferula</taxon>
    </lineage>
</organism>
<proteinExistence type="predicted"/>
<name>A0ABM7RFI3_9BACT</name>
<feature type="transmembrane region" description="Helical" evidence="8">
    <location>
        <begin position="174"/>
        <end position="193"/>
    </location>
</feature>
<reference evidence="10 11" key="1">
    <citation type="submission" date="2021-06" db="EMBL/GenBank/DDBJ databases">
        <title>Complete genome of Haloferula helveola possessing various polysaccharide degrading enzymes.</title>
        <authorList>
            <person name="Takami H."/>
            <person name="Huang C."/>
            <person name="Hamasaki K."/>
        </authorList>
    </citation>
    <scope>NUCLEOTIDE SEQUENCE [LARGE SCALE GENOMIC DNA]</scope>
    <source>
        <strain evidence="10 11">CN-1</strain>
    </source>
</reference>
<keyword evidence="5 8" id="KW-1133">Transmembrane helix</keyword>
<keyword evidence="7 8" id="KW-0472">Membrane</keyword>
<sequence length="196" mass="22154">MNESPQSPENAPEPIELSPRVEGFADTMFRNVVSTHVEFTFIADNKAYVMICANSIIIGALTTLLVPHLKEQSHLLWPTILMFCVCLVSLSFSILSIRPAVGTGTFTRDAVRQRKTNLLFFGNFHASKREDFDWAMRELLKDENYIFSSMIQDVYYLGRALGLKYKQVRISYDIFLIGMIASVLFFVVMLALAPGA</sequence>
<dbReference type="EMBL" id="AP024702">
    <property type="protein sequence ID" value="BCX48975.1"/>
    <property type="molecule type" value="Genomic_DNA"/>
</dbReference>
<evidence type="ECO:0000256" key="6">
    <source>
        <dbReference type="ARBA" id="ARBA00023118"/>
    </source>
</evidence>
<feature type="transmembrane region" description="Helical" evidence="8">
    <location>
        <begin position="75"/>
        <end position="95"/>
    </location>
</feature>
<evidence type="ECO:0000313" key="10">
    <source>
        <dbReference type="EMBL" id="BCX48975.1"/>
    </source>
</evidence>
<dbReference type="InterPro" id="IPR043760">
    <property type="entry name" value="PycTM_dom"/>
</dbReference>
<keyword evidence="11" id="KW-1185">Reference proteome</keyword>
<keyword evidence="3 8" id="KW-0812">Transmembrane</keyword>
<keyword evidence="4" id="KW-0547">Nucleotide-binding</keyword>
<feature type="domain" description="Pycsar effector protein" evidence="9">
    <location>
        <begin position="28"/>
        <end position="188"/>
    </location>
</feature>
<protein>
    <submittedName>
        <fullName evidence="10">Phosphohydrolase</fullName>
    </submittedName>
</protein>
<evidence type="ECO:0000256" key="2">
    <source>
        <dbReference type="ARBA" id="ARBA00022475"/>
    </source>
</evidence>
<accession>A0ABM7RFI3</accession>
<keyword evidence="6" id="KW-0051">Antiviral defense</keyword>
<evidence type="ECO:0000256" key="3">
    <source>
        <dbReference type="ARBA" id="ARBA00022692"/>
    </source>
</evidence>
<dbReference type="Pfam" id="PF18967">
    <property type="entry name" value="PycTM"/>
    <property type="match status" value="1"/>
</dbReference>
<evidence type="ECO:0000256" key="1">
    <source>
        <dbReference type="ARBA" id="ARBA00004236"/>
    </source>
</evidence>
<dbReference type="Proteomes" id="UP001374893">
    <property type="component" value="Chromosome"/>
</dbReference>
<evidence type="ECO:0000259" key="9">
    <source>
        <dbReference type="Pfam" id="PF18967"/>
    </source>
</evidence>